<keyword evidence="6" id="KW-1185">Reference proteome</keyword>
<dbReference type="Gene3D" id="1.25.40.10">
    <property type="entry name" value="Tetratricopeptide repeat domain"/>
    <property type="match status" value="5"/>
</dbReference>
<sequence length="689" mass="75429">MLSILMRPTAKSLPPKPLSKLTLRTTTTTTMKEPQPFDETTTPHADRLIATLDTNPPIKTLRNLHTHLILRSLAADPHTSIKLMRAYAARGDTVTVRSLFDGIPQKTVVSFNVLIRSYVNNGLHREALLAFRDMSAHRARPDNYTFPCALKACSCGGEGFLVVARQIHAAALKPGLDANLYVGNALITMYFKCARSSADARRVFSSMARDVVSWNALIAGLAQKGESVEAVTALKEMVGAARRVEPDGGTLASVLPALTSGASVDDIAFVGGVFDGMRRKVSVAWNAMIAAYVNNSMPAEALMIFNRMEAEGAEPNEVTYASVIPACGDHSALGEGRRVHEQVEAKGLRPNIVLENALIGMYAKCGRFDLARGVFKSMRRHDIVSWTSMVSAYGMHGHGEESLRLFEQMLGSGLSPDAIAFVAVLFACSHSGLLDEGRGLFDRMVHKYRIVPRLEHFSCMVDLFGRAGQVEEAYELIKTMPMNPNDKIWGALLGGCRAHSNTSIGLIAADELFKLSPKESGYYVLLSNIYAKAEKWDKVETVRNVMKIRGVAKAPGCSKVELGKTVHTFLIGDQSHPQSKEIYAELDALSARMKEAGYVTLTESALHDVEEEDKEGHLAVHSEKLAIAFAIINTEPGTPILITKNLRICDDCHRAIKVISAIAGREIIVRDTNRFHRFELGACSCGDYW</sequence>
<evidence type="ECO:0000256" key="1">
    <source>
        <dbReference type="ARBA" id="ARBA00006643"/>
    </source>
</evidence>
<dbReference type="PROSITE" id="PS51375">
    <property type="entry name" value="PPR"/>
    <property type="match status" value="6"/>
</dbReference>
<dbReference type="InterPro" id="IPR011990">
    <property type="entry name" value="TPR-like_helical_dom_sf"/>
</dbReference>
<dbReference type="InterPro" id="IPR046960">
    <property type="entry name" value="PPR_At4g14850-like_plant"/>
</dbReference>
<dbReference type="PANTHER" id="PTHR47926:SF373">
    <property type="entry name" value="TETRATRICOPEPTIDE-LIKE HELICAL DOMAIN SUPERFAMILY, DYW DOMAIN-CONTAINING PROTEIN"/>
    <property type="match status" value="1"/>
</dbReference>
<feature type="repeat" description="PPR" evidence="3">
    <location>
        <begin position="316"/>
        <end position="350"/>
    </location>
</feature>
<dbReference type="InterPro" id="IPR002885">
    <property type="entry name" value="PPR_rpt"/>
</dbReference>
<dbReference type="EMBL" id="JAUJYN010000001">
    <property type="protein sequence ID" value="KAK1279775.1"/>
    <property type="molecule type" value="Genomic_DNA"/>
</dbReference>
<dbReference type="GO" id="GO:0009451">
    <property type="term" value="P:RNA modification"/>
    <property type="evidence" value="ECO:0007669"/>
    <property type="project" value="InterPro"/>
</dbReference>
<feature type="repeat" description="PPR" evidence="3">
    <location>
        <begin position="382"/>
        <end position="416"/>
    </location>
</feature>
<gene>
    <name evidence="5" type="ORF">QJS04_geneDACA004971</name>
</gene>
<dbReference type="FunFam" id="1.25.40.10:FF:002148">
    <property type="entry name" value="Pentatricopeptide repeat-containing protein At2g29760, chloroplastic"/>
    <property type="match status" value="1"/>
</dbReference>
<dbReference type="FunFam" id="1.25.40.10:FF:000344">
    <property type="entry name" value="Pentatricopeptide repeat-containing protein"/>
    <property type="match status" value="1"/>
</dbReference>
<dbReference type="Proteomes" id="UP001179952">
    <property type="component" value="Unassembled WGS sequence"/>
</dbReference>
<dbReference type="GO" id="GO:0008270">
    <property type="term" value="F:zinc ion binding"/>
    <property type="evidence" value="ECO:0007669"/>
    <property type="project" value="InterPro"/>
</dbReference>
<dbReference type="InterPro" id="IPR032867">
    <property type="entry name" value="DYW_dom"/>
</dbReference>
<reference evidence="5" key="1">
    <citation type="journal article" date="2023" name="Nat. Commun.">
        <title>Diploid and tetraploid genomes of Acorus and the evolution of monocots.</title>
        <authorList>
            <person name="Ma L."/>
            <person name="Liu K.W."/>
            <person name="Li Z."/>
            <person name="Hsiao Y.Y."/>
            <person name="Qi Y."/>
            <person name="Fu T."/>
            <person name="Tang G.D."/>
            <person name="Zhang D."/>
            <person name="Sun W.H."/>
            <person name="Liu D.K."/>
            <person name="Li Y."/>
            <person name="Chen G.Z."/>
            <person name="Liu X.D."/>
            <person name="Liao X.Y."/>
            <person name="Jiang Y.T."/>
            <person name="Yu X."/>
            <person name="Hao Y."/>
            <person name="Huang J."/>
            <person name="Zhao X.W."/>
            <person name="Ke S."/>
            <person name="Chen Y.Y."/>
            <person name="Wu W.L."/>
            <person name="Hsu J.L."/>
            <person name="Lin Y.F."/>
            <person name="Huang M.D."/>
            <person name="Li C.Y."/>
            <person name="Huang L."/>
            <person name="Wang Z.W."/>
            <person name="Zhao X."/>
            <person name="Zhong W.Y."/>
            <person name="Peng D.H."/>
            <person name="Ahmad S."/>
            <person name="Lan S."/>
            <person name="Zhang J.S."/>
            <person name="Tsai W.C."/>
            <person name="Van de Peer Y."/>
            <person name="Liu Z.J."/>
        </authorList>
    </citation>
    <scope>NUCLEOTIDE SEQUENCE</scope>
    <source>
        <strain evidence="5">SCP</strain>
    </source>
</reference>
<dbReference type="Pfam" id="PF20431">
    <property type="entry name" value="E_motif"/>
    <property type="match status" value="1"/>
</dbReference>
<feature type="repeat" description="PPR" evidence="3">
    <location>
        <begin position="351"/>
        <end position="381"/>
    </location>
</feature>
<name>A0AAV9BSZ6_ACOGR</name>
<proteinExistence type="inferred from homology"/>
<feature type="domain" description="DYW" evidence="4">
    <location>
        <begin position="597"/>
        <end position="689"/>
    </location>
</feature>
<evidence type="ECO:0000313" key="5">
    <source>
        <dbReference type="EMBL" id="KAK1279775.1"/>
    </source>
</evidence>
<dbReference type="InterPro" id="IPR046848">
    <property type="entry name" value="E_motif"/>
</dbReference>
<reference evidence="5" key="2">
    <citation type="submission" date="2023-06" db="EMBL/GenBank/DDBJ databases">
        <authorList>
            <person name="Ma L."/>
            <person name="Liu K.-W."/>
            <person name="Li Z."/>
            <person name="Hsiao Y.-Y."/>
            <person name="Qi Y."/>
            <person name="Fu T."/>
            <person name="Tang G."/>
            <person name="Zhang D."/>
            <person name="Sun W.-H."/>
            <person name="Liu D.-K."/>
            <person name="Li Y."/>
            <person name="Chen G.-Z."/>
            <person name="Liu X.-D."/>
            <person name="Liao X.-Y."/>
            <person name="Jiang Y.-T."/>
            <person name="Yu X."/>
            <person name="Hao Y."/>
            <person name="Huang J."/>
            <person name="Zhao X.-W."/>
            <person name="Ke S."/>
            <person name="Chen Y.-Y."/>
            <person name="Wu W.-L."/>
            <person name="Hsu J.-L."/>
            <person name="Lin Y.-F."/>
            <person name="Huang M.-D."/>
            <person name="Li C.-Y."/>
            <person name="Huang L."/>
            <person name="Wang Z.-W."/>
            <person name="Zhao X."/>
            <person name="Zhong W.-Y."/>
            <person name="Peng D.-H."/>
            <person name="Ahmad S."/>
            <person name="Lan S."/>
            <person name="Zhang J.-S."/>
            <person name="Tsai W.-C."/>
            <person name="Van De Peer Y."/>
            <person name="Liu Z.-J."/>
        </authorList>
    </citation>
    <scope>NUCLEOTIDE SEQUENCE</scope>
    <source>
        <strain evidence="5">SCP</strain>
        <tissue evidence="5">Leaves</tissue>
    </source>
</reference>
<organism evidence="5 6">
    <name type="scientific">Acorus gramineus</name>
    <name type="common">Dwarf sweet flag</name>
    <dbReference type="NCBI Taxonomy" id="55184"/>
    <lineage>
        <taxon>Eukaryota</taxon>
        <taxon>Viridiplantae</taxon>
        <taxon>Streptophyta</taxon>
        <taxon>Embryophyta</taxon>
        <taxon>Tracheophyta</taxon>
        <taxon>Spermatophyta</taxon>
        <taxon>Magnoliopsida</taxon>
        <taxon>Liliopsida</taxon>
        <taxon>Acoraceae</taxon>
        <taxon>Acorus</taxon>
    </lineage>
</organism>
<dbReference type="PANTHER" id="PTHR47926">
    <property type="entry name" value="PENTATRICOPEPTIDE REPEAT-CONTAINING PROTEIN"/>
    <property type="match status" value="1"/>
</dbReference>
<protein>
    <submittedName>
        <fullName evidence="5">Pentatricopeptide repeat-containing protein</fullName>
    </submittedName>
</protein>
<evidence type="ECO:0000259" key="4">
    <source>
        <dbReference type="Pfam" id="PF14432"/>
    </source>
</evidence>
<evidence type="ECO:0000313" key="6">
    <source>
        <dbReference type="Proteomes" id="UP001179952"/>
    </source>
</evidence>
<dbReference type="GO" id="GO:0003723">
    <property type="term" value="F:RNA binding"/>
    <property type="evidence" value="ECO:0007669"/>
    <property type="project" value="InterPro"/>
</dbReference>
<keyword evidence="2" id="KW-0677">Repeat</keyword>
<dbReference type="Pfam" id="PF13041">
    <property type="entry name" value="PPR_2"/>
    <property type="match status" value="3"/>
</dbReference>
<comment type="caution">
    <text evidence="5">The sequence shown here is derived from an EMBL/GenBank/DDBJ whole genome shotgun (WGS) entry which is preliminary data.</text>
</comment>
<dbReference type="NCBIfam" id="TIGR00756">
    <property type="entry name" value="PPR"/>
    <property type="match status" value="5"/>
</dbReference>
<evidence type="ECO:0000256" key="3">
    <source>
        <dbReference type="PROSITE-ProRule" id="PRU00708"/>
    </source>
</evidence>
<feature type="repeat" description="PPR" evidence="3">
    <location>
        <begin position="107"/>
        <end position="141"/>
    </location>
</feature>
<dbReference type="AlphaFoldDB" id="A0AAV9BSZ6"/>
<dbReference type="Pfam" id="PF14432">
    <property type="entry name" value="DYW_deaminase"/>
    <property type="match status" value="1"/>
</dbReference>
<evidence type="ECO:0000256" key="2">
    <source>
        <dbReference type="ARBA" id="ARBA00022737"/>
    </source>
</evidence>
<feature type="repeat" description="PPR" evidence="3">
    <location>
        <begin position="281"/>
        <end position="315"/>
    </location>
</feature>
<dbReference type="Pfam" id="PF20430">
    <property type="entry name" value="Eplus_motif"/>
    <property type="match status" value="1"/>
</dbReference>
<feature type="repeat" description="PPR" evidence="3">
    <location>
        <begin position="210"/>
        <end position="244"/>
    </location>
</feature>
<dbReference type="Pfam" id="PF01535">
    <property type="entry name" value="PPR"/>
    <property type="match status" value="2"/>
</dbReference>
<comment type="similarity">
    <text evidence="1">Belongs to the PPR family. PCMP-H subfamily.</text>
</comment>
<dbReference type="InterPro" id="IPR046849">
    <property type="entry name" value="E2_motif"/>
</dbReference>
<accession>A0AAV9BSZ6</accession>